<dbReference type="OrthoDB" id="3555317at2759"/>
<feature type="compositionally biased region" description="Basic and acidic residues" evidence="1">
    <location>
        <begin position="21"/>
        <end position="36"/>
    </location>
</feature>
<comment type="caution">
    <text evidence="2">The sequence shown here is derived from an EMBL/GenBank/DDBJ whole genome shotgun (WGS) entry which is preliminary data.</text>
</comment>
<dbReference type="AlphaFoldDB" id="A0A428Q2L0"/>
<evidence type="ECO:0000256" key="1">
    <source>
        <dbReference type="SAM" id="MobiDB-lite"/>
    </source>
</evidence>
<accession>A0A428Q2L0</accession>
<dbReference type="GO" id="GO:0003700">
    <property type="term" value="F:DNA-binding transcription factor activity"/>
    <property type="evidence" value="ECO:0007669"/>
    <property type="project" value="InterPro"/>
</dbReference>
<gene>
    <name evidence="2" type="ORF">CEP54_007213</name>
</gene>
<feature type="region of interest" description="Disordered" evidence="1">
    <location>
        <begin position="1"/>
        <end position="43"/>
    </location>
</feature>
<keyword evidence="3" id="KW-1185">Reference proteome</keyword>
<protein>
    <submittedName>
        <fullName evidence="2">Uncharacterized protein</fullName>
    </submittedName>
</protein>
<evidence type="ECO:0000313" key="2">
    <source>
        <dbReference type="EMBL" id="RSL59530.1"/>
    </source>
</evidence>
<reference evidence="2 3" key="1">
    <citation type="submission" date="2017-06" db="EMBL/GenBank/DDBJ databases">
        <title>Comparative genomic analysis of Ambrosia Fusariam Clade fungi.</title>
        <authorList>
            <person name="Stajich J.E."/>
            <person name="Carrillo J."/>
            <person name="Kijimoto T."/>
            <person name="Eskalen A."/>
            <person name="O'Donnell K."/>
            <person name="Kasson M."/>
        </authorList>
    </citation>
    <scope>NUCLEOTIDE SEQUENCE [LARGE SCALE GENOMIC DNA]</scope>
    <source>
        <strain evidence="2 3">NRRL62584</strain>
    </source>
</reference>
<organism evidence="2 3">
    <name type="scientific">Fusarium duplospermum</name>
    <dbReference type="NCBI Taxonomy" id="1325734"/>
    <lineage>
        <taxon>Eukaryota</taxon>
        <taxon>Fungi</taxon>
        <taxon>Dikarya</taxon>
        <taxon>Ascomycota</taxon>
        <taxon>Pezizomycotina</taxon>
        <taxon>Sordariomycetes</taxon>
        <taxon>Hypocreomycetidae</taxon>
        <taxon>Hypocreales</taxon>
        <taxon>Nectriaceae</taxon>
        <taxon>Fusarium</taxon>
        <taxon>Fusarium solani species complex</taxon>
    </lineage>
</organism>
<evidence type="ECO:0000313" key="3">
    <source>
        <dbReference type="Proteomes" id="UP000288168"/>
    </source>
</evidence>
<sequence>MNVDTTISKNGCKPRGRPRKHPSDDQRMNVRRERNRAAQKSFRLRHQANEQLQKQGDVELENKFNQLLSMFLSFTDQI</sequence>
<proteinExistence type="predicted"/>
<dbReference type="Proteomes" id="UP000288168">
    <property type="component" value="Unassembled WGS sequence"/>
</dbReference>
<name>A0A428Q2L0_9HYPO</name>
<dbReference type="EMBL" id="NKCI01000065">
    <property type="protein sequence ID" value="RSL59530.1"/>
    <property type="molecule type" value="Genomic_DNA"/>
</dbReference>